<keyword evidence="2" id="KW-0963">Cytoplasm</keyword>
<organism evidence="8 9">
    <name type="scientific">Xanthoceras sorbifolium</name>
    <dbReference type="NCBI Taxonomy" id="99658"/>
    <lineage>
        <taxon>Eukaryota</taxon>
        <taxon>Viridiplantae</taxon>
        <taxon>Streptophyta</taxon>
        <taxon>Embryophyta</taxon>
        <taxon>Tracheophyta</taxon>
        <taxon>Spermatophyta</taxon>
        <taxon>Magnoliopsida</taxon>
        <taxon>eudicotyledons</taxon>
        <taxon>Gunneridae</taxon>
        <taxon>Pentapetalae</taxon>
        <taxon>rosids</taxon>
        <taxon>malvids</taxon>
        <taxon>Sapindales</taxon>
        <taxon>Sapindaceae</taxon>
        <taxon>Xanthoceroideae</taxon>
        <taxon>Xanthoceras</taxon>
    </lineage>
</organism>
<evidence type="ECO:0000256" key="6">
    <source>
        <dbReference type="ARBA" id="ARBA00024199"/>
    </source>
</evidence>
<evidence type="ECO:0000313" key="9">
    <source>
        <dbReference type="Proteomes" id="UP000827721"/>
    </source>
</evidence>
<evidence type="ECO:0000256" key="4">
    <source>
        <dbReference type="ARBA" id="ARBA00022864"/>
    </source>
</evidence>
<evidence type="ECO:0000256" key="7">
    <source>
        <dbReference type="SAM" id="MobiDB-lite"/>
    </source>
</evidence>
<name>A0ABQ8IFH1_9ROSI</name>
<evidence type="ECO:0000256" key="2">
    <source>
        <dbReference type="ARBA" id="ARBA00022490"/>
    </source>
</evidence>
<evidence type="ECO:0000256" key="5">
    <source>
        <dbReference type="ARBA" id="ARBA00023242"/>
    </source>
</evidence>
<protein>
    <submittedName>
        <fullName evidence="8">Uncharacterized protein</fullName>
    </submittedName>
</protein>
<feature type="region of interest" description="Disordered" evidence="7">
    <location>
        <begin position="56"/>
        <end position="79"/>
    </location>
</feature>
<keyword evidence="4" id="KW-0932">Cytokinin signaling pathway</keyword>
<keyword evidence="5" id="KW-0539">Nucleus</keyword>
<keyword evidence="3" id="KW-0203">Cytokinin biosynthesis</keyword>
<dbReference type="PANTHER" id="PTHR33347:SF1">
    <property type="entry name" value="PROTEIN SOB FIVE-LIKE 5"/>
    <property type="match status" value="1"/>
</dbReference>
<comment type="subcellular location">
    <subcellularLocation>
        <location evidence="1">Cytoplasm</location>
    </subcellularLocation>
</comment>
<sequence length="320" mass="36223">MNVLASECSSGCESGWTLYLEHSNFLSPNASHRNPKFVDGNPGFCEEYYYDEENHKKQDDEEEDLSMVSDASSGPPHFHEDEAYCNDVNGHQYPASKATTLPNNGVKKQKRKDRRCREKQELPSFLDDTASSPVINFTSKNNFALNNNQASMESVLDYSQALQGRSAFQDHFGFLQQSSLSGNHLQNNQLRVLVHELLLREIWHDSPRDEMRFRLGQHTIDIHEQLEPSEIEINQSYYEGLIDVSDLFPKNADIPSSGGTDDVVMPPDISIGDACIDPGHDIHCTDDRPFVHPCSRQYTIALESMHRPPPPPLPSHQRQA</sequence>
<comment type="similarity">
    <text evidence="6">Belongs to the SOFL plant protein family.</text>
</comment>
<keyword evidence="9" id="KW-1185">Reference proteome</keyword>
<evidence type="ECO:0000256" key="1">
    <source>
        <dbReference type="ARBA" id="ARBA00004496"/>
    </source>
</evidence>
<dbReference type="PANTHER" id="PTHR33347">
    <property type="entry name" value="OSJNBA0091C07.3 PROTEIN"/>
    <property type="match status" value="1"/>
</dbReference>
<evidence type="ECO:0000313" key="8">
    <source>
        <dbReference type="EMBL" id="KAH7575419.1"/>
    </source>
</evidence>
<comment type="caution">
    <text evidence="8">The sequence shown here is derived from an EMBL/GenBank/DDBJ whole genome shotgun (WGS) entry which is preliminary data.</text>
</comment>
<accession>A0ABQ8IFH1</accession>
<evidence type="ECO:0000256" key="3">
    <source>
        <dbReference type="ARBA" id="ARBA00022712"/>
    </source>
</evidence>
<dbReference type="Proteomes" id="UP000827721">
    <property type="component" value="Unassembled WGS sequence"/>
</dbReference>
<proteinExistence type="inferred from homology"/>
<gene>
    <name evidence="8" type="ORF">JRO89_XS02G0105600</name>
</gene>
<reference evidence="8 9" key="1">
    <citation type="submission" date="2021-02" db="EMBL/GenBank/DDBJ databases">
        <title>Plant Genome Project.</title>
        <authorList>
            <person name="Zhang R.-G."/>
        </authorList>
    </citation>
    <scope>NUCLEOTIDE SEQUENCE [LARGE SCALE GENOMIC DNA]</scope>
    <source>
        <tissue evidence="8">Leaves</tissue>
    </source>
</reference>
<dbReference type="EMBL" id="JAFEMO010000002">
    <property type="protein sequence ID" value="KAH7575419.1"/>
    <property type="molecule type" value="Genomic_DNA"/>
</dbReference>
<dbReference type="InterPro" id="IPR044670">
    <property type="entry name" value="SOFL"/>
</dbReference>
<feature type="region of interest" description="Disordered" evidence="7">
    <location>
        <begin position="95"/>
        <end position="119"/>
    </location>
</feature>